<name>A0AAN6VTK1_9PEZI</name>
<evidence type="ECO:0000313" key="8">
    <source>
        <dbReference type="EMBL" id="KAK4156195.1"/>
    </source>
</evidence>
<feature type="domain" description="Xylanolytic transcriptional activator regulatory" evidence="7">
    <location>
        <begin position="80"/>
        <end position="304"/>
    </location>
</feature>
<evidence type="ECO:0000313" key="9">
    <source>
        <dbReference type="Proteomes" id="UP001302745"/>
    </source>
</evidence>
<dbReference type="InterPro" id="IPR007219">
    <property type="entry name" value="XnlR_reg_dom"/>
</dbReference>
<reference evidence="8" key="2">
    <citation type="submission" date="2023-05" db="EMBL/GenBank/DDBJ databases">
        <authorList>
            <consortium name="Lawrence Berkeley National Laboratory"/>
            <person name="Steindorff A."/>
            <person name="Hensen N."/>
            <person name="Bonometti L."/>
            <person name="Westerberg I."/>
            <person name="Brannstrom I.O."/>
            <person name="Guillou S."/>
            <person name="Cros-Aarteil S."/>
            <person name="Calhoun S."/>
            <person name="Haridas S."/>
            <person name="Kuo A."/>
            <person name="Mondo S."/>
            <person name="Pangilinan J."/>
            <person name="Riley R."/>
            <person name="Labutti K."/>
            <person name="Andreopoulos B."/>
            <person name="Lipzen A."/>
            <person name="Chen C."/>
            <person name="Yanf M."/>
            <person name="Daum C."/>
            <person name="Ng V."/>
            <person name="Clum A."/>
            <person name="Ohm R."/>
            <person name="Martin F."/>
            <person name="Silar P."/>
            <person name="Natvig D."/>
            <person name="Lalanne C."/>
            <person name="Gautier V."/>
            <person name="Ament-Velasquez S.L."/>
            <person name="Kruys A."/>
            <person name="Hutchinson M.I."/>
            <person name="Powell A.J."/>
            <person name="Barry K."/>
            <person name="Miller A.N."/>
            <person name="Grigoriev I.V."/>
            <person name="Debuchy R."/>
            <person name="Gladieux P."/>
            <person name="Thoren M.H."/>
            <person name="Johannesson H."/>
        </authorList>
    </citation>
    <scope>NUCLEOTIDE SEQUENCE</scope>
    <source>
        <strain evidence="8">CBS 538.74</strain>
    </source>
</reference>
<feature type="compositionally biased region" description="Polar residues" evidence="6">
    <location>
        <begin position="530"/>
        <end position="539"/>
    </location>
</feature>
<sequence length="631" mass="70444">MYPSHEAQTRPQSPSTVYTSPGHQDGGAVGITVQSVCGALQIPRTAYDMLMESYFTNMTAFSLFRPGSIEPKFAMMQHHSDSEALVAAMFSVSARHCCNETVGQVGYCPSPSYFAQIASSKLDESVDRYGDMRPPFWLLQAGVLVTFYQLTLRVRSRSWKKLGDCIRYAYDMNLHIVDANHEPTSTTNNGKANMQRWALLEERRRAWWAVWEMDVFASTIRRLPTAIDGSQNFTMLPVPDSCWFNNTYQESCFLAEDCSLRWKHLAQSGNQSAKAWFIVVNSLMRNTQRIVYPAGSAMQSSLNDKNAEANQEELNIMANCLSCTIISLPASLSYQGETLDFRPKASPLDHVNPRQDHADKYALHLMTQLCRFMIYHHKICARAPWLAQQQKGPPDGADAGPTIAQQANCEWSNYMNASEEIVRVVRNSSRDHYRYLSPFLANTLWFAAAAQCACKVFGPPSFNKRLTSSNLDLLKLTIGRFISFWGGGMENLEGKLARIETGLQNLMARPHGNGHDAAGDGSEQPPREAQPTSTAQSNVDDMARISTVLQVPIDPRLAPYSMPGTEQLLVVPGVAPSGWTDPRWPSVVPDIMSDFTQPFAMPGQNFYPADPLDFSSFGLEELLMANMDPHI</sequence>
<organism evidence="8 9">
    <name type="scientific">Chaetomidium leptoderma</name>
    <dbReference type="NCBI Taxonomy" id="669021"/>
    <lineage>
        <taxon>Eukaryota</taxon>
        <taxon>Fungi</taxon>
        <taxon>Dikarya</taxon>
        <taxon>Ascomycota</taxon>
        <taxon>Pezizomycotina</taxon>
        <taxon>Sordariomycetes</taxon>
        <taxon>Sordariomycetidae</taxon>
        <taxon>Sordariales</taxon>
        <taxon>Chaetomiaceae</taxon>
        <taxon>Chaetomidium</taxon>
    </lineage>
</organism>
<evidence type="ECO:0000259" key="7">
    <source>
        <dbReference type="Pfam" id="PF04082"/>
    </source>
</evidence>
<dbReference type="GO" id="GO:0000981">
    <property type="term" value="F:DNA-binding transcription factor activity, RNA polymerase II-specific"/>
    <property type="evidence" value="ECO:0007669"/>
    <property type="project" value="InterPro"/>
</dbReference>
<evidence type="ECO:0000256" key="4">
    <source>
        <dbReference type="ARBA" id="ARBA00023163"/>
    </source>
</evidence>
<dbReference type="PANTHER" id="PTHR47338:SF10">
    <property type="entry name" value="TRANSCRIPTION FACTOR DOMAIN-CONTAINING PROTEIN-RELATED"/>
    <property type="match status" value="1"/>
</dbReference>
<keyword evidence="4" id="KW-0804">Transcription</keyword>
<feature type="region of interest" description="Disordered" evidence="6">
    <location>
        <begin position="1"/>
        <end position="23"/>
    </location>
</feature>
<comment type="caution">
    <text evidence="8">The sequence shown here is derived from an EMBL/GenBank/DDBJ whole genome shotgun (WGS) entry which is preliminary data.</text>
</comment>
<keyword evidence="9" id="KW-1185">Reference proteome</keyword>
<protein>
    <recommendedName>
        <fullName evidence="7">Xylanolytic transcriptional activator regulatory domain-containing protein</fullName>
    </recommendedName>
</protein>
<feature type="region of interest" description="Disordered" evidence="6">
    <location>
        <begin position="507"/>
        <end position="540"/>
    </location>
</feature>
<evidence type="ECO:0000256" key="6">
    <source>
        <dbReference type="SAM" id="MobiDB-lite"/>
    </source>
</evidence>
<feature type="compositionally biased region" description="Polar residues" evidence="6">
    <location>
        <begin position="9"/>
        <end position="22"/>
    </location>
</feature>
<accession>A0AAN6VTK1</accession>
<keyword evidence="5" id="KW-0539">Nucleus</keyword>
<dbReference type="Proteomes" id="UP001302745">
    <property type="component" value="Unassembled WGS sequence"/>
</dbReference>
<dbReference type="GO" id="GO:0006351">
    <property type="term" value="P:DNA-templated transcription"/>
    <property type="evidence" value="ECO:0007669"/>
    <property type="project" value="InterPro"/>
</dbReference>
<keyword evidence="2" id="KW-0479">Metal-binding</keyword>
<dbReference type="GO" id="GO:0008270">
    <property type="term" value="F:zinc ion binding"/>
    <property type="evidence" value="ECO:0007669"/>
    <property type="project" value="InterPro"/>
</dbReference>
<gene>
    <name evidence="8" type="ORF">C8A00DRAFT_12865</name>
</gene>
<dbReference type="AlphaFoldDB" id="A0AAN6VTK1"/>
<comment type="subcellular location">
    <subcellularLocation>
        <location evidence="1">Nucleus</location>
    </subcellularLocation>
</comment>
<dbReference type="CDD" id="cd12148">
    <property type="entry name" value="fungal_TF_MHR"/>
    <property type="match status" value="1"/>
</dbReference>
<dbReference type="GO" id="GO:0005634">
    <property type="term" value="C:nucleus"/>
    <property type="evidence" value="ECO:0007669"/>
    <property type="project" value="UniProtKB-SubCell"/>
</dbReference>
<evidence type="ECO:0000256" key="2">
    <source>
        <dbReference type="ARBA" id="ARBA00022723"/>
    </source>
</evidence>
<proteinExistence type="predicted"/>
<evidence type="ECO:0000256" key="3">
    <source>
        <dbReference type="ARBA" id="ARBA00023015"/>
    </source>
</evidence>
<dbReference type="Pfam" id="PF04082">
    <property type="entry name" value="Fungal_trans"/>
    <property type="match status" value="1"/>
</dbReference>
<dbReference type="GO" id="GO:0003677">
    <property type="term" value="F:DNA binding"/>
    <property type="evidence" value="ECO:0007669"/>
    <property type="project" value="InterPro"/>
</dbReference>
<reference evidence="8" key="1">
    <citation type="journal article" date="2023" name="Mol. Phylogenet. Evol.">
        <title>Genome-scale phylogeny and comparative genomics of the fungal order Sordariales.</title>
        <authorList>
            <person name="Hensen N."/>
            <person name="Bonometti L."/>
            <person name="Westerberg I."/>
            <person name="Brannstrom I.O."/>
            <person name="Guillou S."/>
            <person name="Cros-Aarteil S."/>
            <person name="Calhoun S."/>
            <person name="Haridas S."/>
            <person name="Kuo A."/>
            <person name="Mondo S."/>
            <person name="Pangilinan J."/>
            <person name="Riley R."/>
            <person name="LaButti K."/>
            <person name="Andreopoulos B."/>
            <person name="Lipzen A."/>
            <person name="Chen C."/>
            <person name="Yan M."/>
            <person name="Daum C."/>
            <person name="Ng V."/>
            <person name="Clum A."/>
            <person name="Steindorff A."/>
            <person name="Ohm R.A."/>
            <person name="Martin F."/>
            <person name="Silar P."/>
            <person name="Natvig D.O."/>
            <person name="Lalanne C."/>
            <person name="Gautier V."/>
            <person name="Ament-Velasquez S.L."/>
            <person name="Kruys A."/>
            <person name="Hutchinson M.I."/>
            <person name="Powell A.J."/>
            <person name="Barry K."/>
            <person name="Miller A.N."/>
            <person name="Grigoriev I.V."/>
            <person name="Debuchy R."/>
            <person name="Gladieux P."/>
            <person name="Hiltunen Thoren M."/>
            <person name="Johannesson H."/>
        </authorList>
    </citation>
    <scope>NUCLEOTIDE SEQUENCE</scope>
    <source>
        <strain evidence="8">CBS 538.74</strain>
    </source>
</reference>
<dbReference type="PANTHER" id="PTHR47338">
    <property type="entry name" value="ZN(II)2CYS6 TRANSCRIPTION FACTOR (EUROFUNG)-RELATED"/>
    <property type="match status" value="1"/>
</dbReference>
<evidence type="ECO:0000256" key="1">
    <source>
        <dbReference type="ARBA" id="ARBA00004123"/>
    </source>
</evidence>
<dbReference type="InterPro" id="IPR050815">
    <property type="entry name" value="TF_fung"/>
</dbReference>
<keyword evidence="3" id="KW-0805">Transcription regulation</keyword>
<evidence type="ECO:0000256" key="5">
    <source>
        <dbReference type="ARBA" id="ARBA00023242"/>
    </source>
</evidence>
<dbReference type="EMBL" id="MU856873">
    <property type="protein sequence ID" value="KAK4156195.1"/>
    <property type="molecule type" value="Genomic_DNA"/>
</dbReference>